<dbReference type="NCBIfam" id="NF002378">
    <property type="entry name" value="PRK01372.1"/>
    <property type="match status" value="1"/>
</dbReference>
<evidence type="ECO:0000256" key="6">
    <source>
        <dbReference type="ARBA" id="ARBA00022490"/>
    </source>
</evidence>
<evidence type="ECO:0000256" key="12">
    <source>
        <dbReference type="ARBA" id="ARBA00023316"/>
    </source>
</evidence>
<reference evidence="19" key="1">
    <citation type="submission" date="2024-06" db="EMBL/GenBank/DDBJ databases">
        <title>Methylostella associata gen. nov., sp. nov., a novel Ancalomicrobiaceae-affiliated facultatively methylotrophic bacteria that feed on methanotrophs of the genus Methylococcus.</title>
        <authorList>
            <person name="Saltykova V."/>
            <person name="Danilova O.V."/>
            <person name="Oshkin I.Y."/>
            <person name="Belova S.E."/>
            <person name="Pimenov N.V."/>
            <person name="Dedysh S.N."/>
        </authorList>
    </citation>
    <scope>NUCLEOTIDE SEQUENCE</scope>
    <source>
        <strain evidence="19">S20</strain>
    </source>
</reference>
<keyword evidence="7 14" id="KW-0436">Ligase</keyword>
<dbReference type="KEGG" id="mflg:ABS361_02820"/>
<evidence type="ECO:0000256" key="11">
    <source>
        <dbReference type="ARBA" id="ARBA00022984"/>
    </source>
</evidence>
<dbReference type="InterPro" id="IPR000291">
    <property type="entry name" value="D-Ala_lig_Van_CS"/>
</dbReference>
<dbReference type="RefSeq" id="WP_407050330.1">
    <property type="nucleotide sequence ID" value="NZ_CP158568.1"/>
</dbReference>
<dbReference type="NCBIfam" id="TIGR01205">
    <property type="entry name" value="D_ala_D_alaTIGR"/>
    <property type="match status" value="1"/>
</dbReference>
<dbReference type="PIRSF" id="PIRSF039102">
    <property type="entry name" value="Ddl/VanB"/>
    <property type="match status" value="1"/>
</dbReference>
<feature type="active site" evidence="15">
    <location>
        <position position="15"/>
    </location>
</feature>
<comment type="cofactor">
    <cofactor evidence="16">
        <name>Mg(2+)</name>
        <dbReference type="ChEBI" id="CHEBI:18420"/>
    </cofactor>
    <cofactor evidence="16">
        <name>Mn(2+)</name>
        <dbReference type="ChEBI" id="CHEBI:29035"/>
    </cofactor>
    <text evidence="16">Binds 2 magnesium or manganese ions per subunit.</text>
</comment>
<proteinExistence type="inferred from homology"/>
<dbReference type="PANTHER" id="PTHR23132">
    <property type="entry name" value="D-ALANINE--D-ALANINE LIGASE"/>
    <property type="match status" value="1"/>
</dbReference>
<evidence type="ECO:0000313" key="19">
    <source>
        <dbReference type="EMBL" id="XBY45240.1"/>
    </source>
</evidence>
<keyword evidence="8 17" id="KW-0547">Nucleotide-binding</keyword>
<name>A0AAU7XEF1_9HYPH</name>
<dbReference type="Gene3D" id="3.30.1490.20">
    <property type="entry name" value="ATP-grasp fold, A domain"/>
    <property type="match status" value="1"/>
</dbReference>
<dbReference type="GO" id="GO:0009252">
    <property type="term" value="P:peptidoglycan biosynthetic process"/>
    <property type="evidence" value="ECO:0007669"/>
    <property type="project" value="UniProtKB-UniRule"/>
</dbReference>
<dbReference type="PANTHER" id="PTHR23132:SF23">
    <property type="entry name" value="D-ALANINE--D-ALANINE LIGASE B"/>
    <property type="match status" value="1"/>
</dbReference>
<dbReference type="InterPro" id="IPR005905">
    <property type="entry name" value="D_ala_D_ala"/>
</dbReference>
<feature type="binding site" evidence="16">
    <location>
        <position position="270"/>
    </location>
    <ligand>
        <name>Mg(2+)</name>
        <dbReference type="ChEBI" id="CHEBI:18420"/>
        <label>2</label>
    </ligand>
</feature>
<evidence type="ECO:0000256" key="13">
    <source>
        <dbReference type="ARBA" id="ARBA00047614"/>
    </source>
</evidence>
<dbReference type="SUPFAM" id="SSF52440">
    <property type="entry name" value="PreATP-grasp domain"/>
    <property type="match status" value="1"/>
</dbReference>
<feature type="domain" description="ATP-grasp" evidence="18">
    <location>
        <begin position="101"/>
        <end position="301"/>
    </location>
</feature>
<dbReference type="GO" id="GO:0046872">
    <property type="term" value="F:metal ion binding"/>
    <property type="evidence" value="ECO:0007669"/>
    <property type="project" value="UniProtKB-KW"/>
</dbReference>
<evidence type="ECO:0000256" key="7">
    <source>
        <dbReference type="ARBA" id="ARBA00022598"/>
    </source>
</evidence>
<keyword evidence="6 14" id="KW-0963">Cytoplasm</keyword>
<organism evidence="19">
    <name type="scientific">Methyloraptor flagellatus</name>
    <dbReference type="NCBI Taxonomy" id="3162530"/>
    <lineage>
        <taxon>Bacteria</taxon>
        <taxon>Pseudomonadati</taxon>
        <taxon>Pseudomonadota</taxon>
        <taxon>Alphaproteobacteria</taxon>
        <taxon>Hyphomicrobiales</taxon>
        <taxon>Ancalomicrobiaceae</taxon>
        <taxon>Methyloraptor</taxon>
    </lineage>
</organism>
<feature type="binding site" evidence="16">
    <location>
        <position position="268"/>
    </location>
    <ligand>
        <name>Mg(2+)</name>
        <dbReference type="ChEBI" id="CHEBI:18420"/>
        <label>1</label>
    </ligand>
</feature>
<dbReference type="AlphaFoldDB" id="A0AAU7XEF1"/>
<comment type="pathway">
    <text evidence="14">Cell wall biogenesis; peptidoglycan biosynthesis.</text>
</comment>
<evidence type="ECO:0000256" key="4">
    <source>
        <dbReference type="ARBA" id="ARBA00010871"/>
    </source>
</evidence>
<keyword evidence="16" id="KW-0464">Manganese</keyword>
<dbReference type="HAMAP" id="MF_00047">
    <property type="entry name" value="Dala_Dala_lig"/>
    <property type="match status" value="1"/>
</dbReference>
<dbReference type="GO" id="GO:0008360">
    <property type="term" value="P:regulation of cell shape"/>
    <property type="evidence" value="ECO:0007669"/>
    <property type="project" value="UniProtKB-KW"/>
</dbReference>
<keyword evidence="12 14" id="KW-0961">Cell wall biogenesis/degradation</keyword>
<evidence type="ECO:0000256" key="14">
    <source>
        <dbReference type="HAMAP-Rule" id="MF_00047"/>
    </source>
</evidence>
<keyword evidence="16" id="KW-0460">Magnesium</keyword>
<evidence type="ECO:0000256" key="10">
    <source>
        <dbReference type="ARBA" id="ARBA00022960"/>
    </source>
</evidence>
<comment type="catalytic activity">
    <reaction evidence="13 14">
        <text>2 D-alanine + ATP = D-alanyl-D-alanine + ADP + phosphate + H(+)</text>
        <dbReference type="Rhea" id="RHEA:11224"/>
        <dbReference type="ChEBI" id="CHEBI:15378"/>
        <dbReference type="ChEBI" id="CHEBI:30616"/>
        <dbReference type="ChEBI" id="CHEBI:43474"/>
        <dbReference type="ChEBI" id="CHEBI:57416"/>
        <dbReference type="ChEBI" id="CHEBI:57822"/>
        <dbReference type="ChEBI" id="CHEBI:456216"/>
        <dbReference type="EC" id="6.3.2.4"/>
    </reaction>
</comment>
<feature type="binding site" evidence="16">
    <location>
        <position position="268"/>
    </location>
    <ligand>
        <name>Mg(2+)</name>
        <dbReference type="ChEBI" id="CHEBI:18420"/>
        <label>2</label>
    </ligand>
</feature>
<dbReference type="GO" id="GO:0071555">
    <property type="term" value="P:cell wall organization"/>
    <property type="evidence" value="ECO:0007669"/>
    <property type="project" value="UniProtKB-KW"/>
</dbReference>
<evidence type="ECO:0000256" key="1">
    <source>
        <dbReference type="ARBA" id="ARBA00001936"/>
    </source>
</evidence>
<dbReference type="GO" id="GO:0005737">
    <property type="term" value="C:cytoplasm"/>
    <property type="evidence" value="ECO:0007669"/>
    <property type="project" value="UniProtKB-SubCell"/>
</dbReference>
<dbReference type="InterPro" id="IPR013815">
    <property type="entry name" value="ATP_grasp_subdomain_1"/>
</dbReference>
<dbReference type="InterPro" id="IPR016185">
    <property type="entry name" value="PreATP-grasp_dom_sf"/>
</dbReference>
<dbReference type="InterPro" id="IPR011095">
    <property type="entry name" value="Dala_Dala_lig_C"/>
</dbReference>
<evidence type="ECO:0000256" key="8">
    <source>
        <dbReference type="ARBA" id="ARBA00022741"/>
    </source>
</evidence>
<dbReference type="InterPro" id="IPR011127">
    <property type="entry name" value="Dala_Dala_lig_N"/>
</dbReference>
<keyword evidence="10 14" id="KW-0133">Cell shape</keyword>
<dbReference type="SUPFAM" id="SSF56059">
    <property type="entry name" value="Glutathione synthetase ATP-binding domain-like"/>
    <property type="match status" value="1"/>
</dbReference>
<dbReference type="Gene3D" id="3.40.50.20">
    <property type="match status" value="1"/>
</dbReference>
<dbReference type="InterPro" id="IPR011761">
    <property type="entry name" value="ATP-grasp"/>
</dbReference>
<accession>A0AAU7XEF1</accession>
<dbReference type="EC" id="6.3.2.4" evidence="5 14"/>
<dbReference type="PROSITE" id="PS00844">
    <property type="entry name" value="DALA_DALA_LIGASE_2"/>
    <property type="match status" value="1"/>
</dbReference>
<feature type="binding site" evidence="16">
    <location>
        <position position="251"/>
    </location>
    <ligand>
        <name>Mg(2+)</name>
        <dbReference type="ChEBI" id="CHEBI:18420"/>
        <label>1</label>
    </ligand>
</feature>
<sequence length="307" mass="32966">MTKHVAVLMGGWDPERPVSLRSGEACAGALERAGFQVTRLDVDRDVMNTLAALKPDVAFNALHGPWGEGGAMQGMLETLRIPYTHSGILASGLAMNKEKAKLVFKAEGIPVAEAVVTSRFEAAKEHVLPPPYVVKPVAQGSSFGVIIVSADRSHPPQELLRDDWPYGDIVMVETYIPGRELTVGVMGGKALDIIEVVPQGQAFYDFDSKYAPGGSRHVLPAALKPNIYQTVQMLAEKAYAAIGCRGVSRADFRFDDSGDGDGALYCLEMNTQPGMTATSLVPEMAAHAGISFEALVTWMVEDASCDR</sequence>
<keyword evidence="16" id="KW-0479">Metal-binding</keyword>
<dbReference type="Gene3D" id="3.30.470.20">
    <property type="entry name" value="ATP-grasp fold, B domain"/>
    <property type="match status" value="1"/>
</dbReference>
<dbReference type="GO" id="GO:0008716">
    <property type="term" value="F:D-alanine-D-alanine ligase activity"/>
    <property type="evidence" value="ECO:0007669"/>
    <property type="project" value="UniProtKB-UniRule"/>
</dbReference>
<evidence type="ECO:0000259" key="18">
    <source>
        <dbReference type="PROSITE" id="PS50975"/>
    </source>
</evidence>
<dbReference type="Pfam" id="PF07478">
    <property type="entry name" value="Dala_Dala_lig_C"/>
    <property type="match status" value="1"/>
</dbReference>
<dbReference type="GO" id="GO:0005524">
    <property type="term" value="F:ATP binding"/>
    <property type="evidence" value="ECO:0007669"/>
    <property type="project" value="UniProtKB-UniRule"/>
</dbReference>
<dbReference type="EMBL" id="CP158568">
    <property type="protein sequence ID" value="XBY45240.1"/>
    <property type="molecule type" value="Genomic_DNA"/>
</dbReference>
<evidence type="ECO:0000256" key="17">
    <source>
        <dbReference type="PROSITE-ProRule" id="PRU00409"/>
    </source>
</evidence>
<keyword evidence="9 17" id="KW-0067">ATP-binding</keyword>
<keyword evidence="11 14" id="KW-0573">Peptidoglycan synthesis</keyword>
<feature type="active site" evidence="15">
    <location>
        <position position="279"/>
    </location>
</feature>
<comment type="cofactor">
    <cofactor evidence="1">
        <name>Mn(2+)</name>
        <dbReference type="ChEBI" id="CHEBI:29035"/>
    </cofactor>
</comment>
<comment type="function">
    <text evidence="2 14">Cell wall formation.</text>
</comment>
<dbReference type="Pfam" id="PF01820">
    <property type="entry name" value="Dala_Dala_lig_N"/>
    <property type="match status" value="1"/>
</dbReference>
<evidence type="ECO:0000256" key="16">
    <source>
        <dbReference type="PIRSR" id="PIRSR039102-3"/>
    </source>
</evidence>
<evidence type="ECO:0000256" key="5">
    <source>
        <dbReference type="ARBA" id="ARBA00012216"/>
    </source>
</evidence>
<evidence type="ECO:0000256" key="9">
    <source>
        <dbReference type="ARBA" id="ARBA00022840"/>
    </source>
</evidence>
<evidence type="ECO:0000256" key="2">
    <source>
        <dbReference type="ARBA" id="ARBA00003921"/>
    </source>
</evidence>
<evidence type="ECO:0000256" key="15">
    <source>
        <dbReference type="PIRSR" id="PIRSR039102-1"/>
    </source>
</evidence>
<gene>
    <name evidence="14" type="primary">ddl</name>
    <name evidence="19" type="ORF">ABS361_02820</name>
</gene>
<protein>
    <recommendedName>
        <fullName evidence="5 14">D-alanine--D-alanine ligase</fullName>
        <ecNumber evidence="5 14">6.3.2.4</ecNumber>
    </recommendedName>
    <alternativeName>
        <fullName evidence="14">D-Ala-D-Ala ligase</fullName>
    </alternativeName>
    <alternativeName>
        <fullName evidence="14">D-alanylalanine synthetase</fullName>
    </alternativeName>
</protein>
<feature type="active site" evidence="15">
    <location>
        <position position="141"/>
    </location>
</feature>
<comment type="subcellular location">
    <subcellularLocation>
        <location evidence="3 14">Cytoplasm</location>
    </subcellularLocation>
</comment>
<evidence type="ECO:0000256" key="3">
    <source>
        <dbReference type="ARBA" id="ARBA00004496"/>
    </source>
</evidence>
<comment type="similarity">
    <text evidence="4 14">Belongs to the D-alanine--D-alanine ligase family.</text>
</comment>
<dbReference type="PROSITE" id="PS50975">
    <property type="entry name" value="ATP_GRASP"/>
    <property type="match status" value="1"/>
</dbReference>